<feature type="transmembrane region" description="Helical" evidence="2">
    <location>
        <begin position="434"/>
        <end position="458"/>
    </location>
</feature>
<gene>
    <name evidence="3" type="ORF">FNP_1129</name>
</gene>
<protein>
    <recommendedName>
        <fullName evidence="4">Cation diffusion facilitator family transporter</fullName>
    </recommendedName>
</protein>
<dbReference type="Proteomes" id="UP000001921">
    <property type="component" value="Chromosome"/>
</dbReference>
<keyword evidence="2" id="KW-0472">Membrane</keyword>
<accession>A5TVJ1</accession>
<keyword evidence="2" id="KW-0812">Transmembrane</keyword>
<dbReference type="AlphaFoldDB" id="A5TVJ1"/>
<feature type="transmembrane region" description="Helical" evidence="2">
    <location>
        <begin position="394"/>
        <end position="414"/>
    </location>
</feature>
<dbReference type="RefSeq" id="WP_005897418.1">
    <property type="nucleotide sequence ID" value="NZ_CM000440.1"/>
</dbReference>
<reference evidence="3" key="1">
    <citation type="submission" date="2006-07" db="EMBL/GenBank/DDBJ databases">
        <authorList>
            <person name="Qin X."/>
            <person name="Weinstock G.M."/>
        </authorList>
    </citation>
    <scope>NUCLEOTIDE SEQUENCE [LARGE SCALE GENOMIC DNA]</scope>
    <source>
        <strain evidence="3">ATCC 10953</strain>
    </source>
</reference>
<dbReference type="EMBL" id="CM000440">
    <property type="protein sequence ID" value="EDK88916.1"/>
    <property type="molecule type" value="Genomic_DNA"/>
</dbReference>
<evidence type="ECO:0008006" key="4">
    <source>
        <dbReference type="Google" id="ProtNLM"/>
    </source>
</evidence>
<reference evidence="3" key="2">
    <citation type="submission" date="2007-05" db="EMBL/GenBank/DDBJ databases">
        <title>Genome sequence of Fusobacterium nucleatum subspecies polymorphum - a genetically tractable Fusobacterium.</title>
        <authorList>
            <person name="Karpathy S.E."/>
            <person name="Xiang Q."/>
            <person name="Gioia J."/>
            <person name="Jiang H."/>
            <person name="Liu Y."/>
            <person name="Petrosino J.F."/>
            <person name="Yerrapragada S."/>
            <person name="Fox G.E."/>
            <person name="Kinder Haake S."/>
            <person name="Weinstock G.M."/>
            <person name="Highlander S.K."/>
        </authorList>
    </citation>
    <scope>NUCLEOTIDE SEQUENCE [LARGE SCALE GENOMIC DNA]</scope>
    <source>
        <strain evidence="3">ATCC 10953</strain>
    </source>
</reference>
<proteinExistence type="predicted"/>
<evidence type="ECO:0000256" key="2">
    <source>
        <dbReference type="SAM" id="Phobius"/>
    </source>
</evidence>
<sequence length="568" mass="64639">MTKKNAILDQEEELNEYLMESFDFDELEKELQSQLEEDLSNLEFLKEEKEKIGNPDALGEIILNEIWTQFGNQIGLDITNETLNQKYNREHQGETYDDVGKEVMQDPRYKEANKTMKDQQLSGNLKDEYTGKNINQNDKANLDHVVSRKELYENARRKQAGIDTKDLANMDENLKATNESLNKSKGAKSIDEYTDPAKREQREKDLREQNERANKKVDNSNKSDLEKQMEKEKNDKRLNDKLDADDELMKEKDTEARKAINRKIMKGVAKETAKKAGKDALKQMAVTGLFSLLKEVMNGFIRFLKSKAKSFKNFLEELKNSIKSFLKKIINILHTGVSSAIGTIVSEIFGPIVSTFKKLSSLIKQGVSSLIEAIRYLRNKENKNKPFSIKVAQVGKIITVGLVAGGAIFLGDLFEKLLLSVPGMQIELPLLGSLANVIGMFLASLVSGLIGAIGINLIDKFIAKKQKAEATKAILEKGNQVIIKQHQIQIINEVLLERDKESTQSNISERYQKAESIIRDSYKNIMEDFVEEFSENDQMLVIDEEDQKINEEIDKINDDLDDLIGEWK</sequence>
<dbReference type="HOGENOM" id="CLU_481321_0_0_0"/>
<feature type="region of interest" description="Disordered" evidence="1">
    <location>
        <begin position="177"/>
        <end position="246"/>
    </location>
</feature>
<evidence type="ECO:0000256" key="1">
    <source>
        <dbReference type="SAM" id="MobiDB-lite"/>
    </source>
</evidence>
<feature type="region of interest" description="Disordered" evidence="1">
    <location>
        <begin position="113"/>
        <end position="142"/>
    </location>
</feature>
<feature type="compositionally biased region" description="Basic and acidic residues" evidence="1">
    <location>
        <begin position="188"/>
        <end position="246"/>
    </location>
</feature>
<name>A5TVJ1_FUSNP</name>
<dbReference type="eggNOG" id="COG0628">
    <property type="taxonomic scope" value="Bacteria"/>
</dbReference>
<dbReference type="GeneID" id="45634166"/>
<evidence type="ECO:0000313" key="3">
    <source>
        <dbReference type="EMBL" id="EDK88916.1"/>
    </source>
</evidence>
<keyword evidence="2" id="KW-1133">Transmembrane helix</keyword>
<organism evidence="3">
    <name type="scientific">Fusobacterium polymorphum ATCC 10953</name>
    <dbReference type="NCBI Taxonomy" id="393480"/>
    <lineage>
        <taxon>Bacteria</taxon>
        <taxon>Fusobacteriati</taxon>
        <taxon>Fusobacteriota</taxon>
        <taxon>Fusobacteriia</taxon>
        <taxon>Fusobacteriales</taxon>
        <taxon>Fusobacteriaceae</taxon>
        <taxon>Fusobacterium</taxon>
    </lineage>
</organism>